<protein>
    <submittedName>
        <fullName evidence="3">Uncharacterized protein</fullName>
    </submittedName>
</protein>
<feature type="chain" id="PRO_5002530129" evidence="2">
    <location>
        <begin position="26"/>
        <end position="415"/>
    </location>
</feature>
<keyword evidence="2" id="KW-0732">Signal</keyword>
<dbReference type="EMBL" id="JOKZ01000353">
    <property type="protein sequence ID" value="KKO99127.1"/>
    <property type="molecule type" value="Genomic_DNA"/>
</dbReference>
<evidence type="ECO:0000313" key="4">
    <source>
        <dbReference type="Proteomes" id="UP000034112"/>
    </source>
</evidence>
<reference evidence="4" key="1">
    <citation type="journal article" date="2015" name="Genome Announc.">
        <title>Draft whole-genome sequence of the biocontrol agent Trichoderma harzianum T6776.</title>
        <authorList>
            <person name="Baroncelli R."/>
            <person name="Piaggeschi G."/>
            <person name="Fiorini L."/>
            <person name="Bertolini E."/>
            <person name="Zapparata A."/>
            <person name="Pe M.E."/>
            <person name="Sarrocco S."/>
            <person name="Vannacci G."/>
        </authorList>
    </citation>
    <scope>NUCLEOTIDE SEQUENCE [LARGE SCALE GENOMIC DNA]</scope>
    <source>
        <strain evidence="4">T6776</strain>
    </source>
</reference>
<dbReference type="Proteomes" id="UP000034112">
    <property type="component" value="Unassembled WGS sequence"/>
</dbReference>
<comment type="caution">
    <text evidence="3">The sequence shown here is derived from an EMBL/GenBank/DDBJ whole genome shotgun (WGS) entry which is preliminary data.</text>
</comment>
<feature type="compositionally biased region" description="Low complexity" evidence="1">
    <location>
        <begin position="342"/>
        <end position="351"/>
    </location>
</feature>
<proteinExistence type="predicted"/>
<dbReference type="AlphaFoldDB" id="A0A0F9XEQ6"/>
<feature type="signal peptide" evidence="2">
    <location>
        <begin position="1"/>
        <end position="25"/>
    </location>
</feature>
<evidence type="ECO:0000313" key="3">
    <source>
        <dbReference type="EMBL" id="KKO99127.1"/>
    </source>
</evidence>
<evidence type="ECO:0000256" key="1">
    <source>
        <dbReference type="SAM" id="MobiDB-lite"/>
    </source>
</evidence>
<feature type="region of interest" description="Disordered" evidence="1">
    <location>
        <begin position="335"/>
        <end position="415"/>
    </location>
</feature>
<sequence length="415" mass="47380">MAGFHIAQLMLRLLALSLHDSAHEGLSYDKWIWLSTWKTQKIENGQRVIHTRKGLGLSQVIERMETLWFEARHFYWPGGHIAIAELMQLYIPRSPLQARWSHQASIQAGSARSISPAYFNTLWMDEAKEASLAGDISLVTRLYERAITLAAEEVGRSYSQHLLAKLQFFWDRLRRAVKVLPLKLPRLEKISRDVMQPRGKILTAEVLLEVYQEAWNYYYPASSTTSLTESSPSLQPLPEAIPCWIGTKDVNTQKWSDFVFARLFVKGAESTWRNATFLALYRELRQMGQIDRKEPLGEALVQLHARELQEMAFKDTQRARTNSASTEASYITCTRKGPAMGTSKATTTGSTTKRKSNASAEKQETRTPSKVQTHGPPPPRNASRHYFLLRRDGHKRFQKFVEEADPYGPPTTTQD</sequence>
<evidence type="ECO:0000256" key="2">
    <source>
        <dbReference type="SAM" id="SignalP"/>
    </source>
</evidence>
<gene>
    <name evidence="3" type="ORF">THAR02_08761</name>
</gene>
<organism evidence="3 4">
    <name type="scientific">Trichoderma harzianum</name>
    <name type="common">Hypocrea lixii</name>
    <dbReference type="NCBI Taxonomy" id="5544"/>
    <lineage>
        <taxon>Eukaryota</taxon>
        <taxon>Fungi</taxon>
        <taxon>Dikarya</taxon>
        <taxon>Ascomycota</taxon>
        <taxon>Pezizomycotina</taxon>
        <taxon>Sordariomycetes</taxon>
        <taxon>Hypocreomycetidae</taxon>
        <taxon>Hypocreales</taxon>
        <taxon>Hypocreaceae</taxon>
        <taxon>Trichoderma</taxon>
    </lineage>
</organism>
<accession>A0A0F9XEQ6</accession>
<dbReference type="OrthoDB" id="5104431at2759"/>
<name>A0A0F9XEQ6_TRIHA</name>